<dbReference type="InterPro" id="IPR051310">
    <property type="entry name" value="MCP_chemotaxis"/>
</dbReference>
<keyword evidence="8" id="KW-1185">Reference proteome</keyword>
<gene>
    <name evidence="7" type="ORF">AACH06_24580</name>
</gene>
<evidence type="ECO:0000256" key="3">
    <source>
        <dbReference type="PROSITE-ProRule" id="PRU00284"/>
    </source>
</evidence>
<evidence type="ECO:0000313" key="7">
    <source>
        <dbReference type="EMBL" id="MEK8034013.1"/>
    </source>
</evidence>
<dbReference type="Pfam" id="PF00672">
    <property type="entry name" value="HAMP"/>
    <property type="match status" value="1"/>
</dbReference>
<proteinExistence type="inferred from homology"/>
<dbReference type="RefSeq" id="WP_341428438.1">
    <property type="nucleotide sequence ID" value="NZ_JBBUTG010000024.1"/>
</dbReference>
<evidence type="ECO:0000259" key="5">
    <source>
        <dbReference type="PROSITE" id="PS50111"/>
    </source>
</evidence>
<dbReference type="Proteomes" id="UP001371218">
    <property type="component" value="Unassembled WGS sequence"/>
</dbReference>
<dbReference type="PROSITE" id="PS50111">
    <property type="entry name" value="CHEMOTAXIS_TRANSDUC_2"/>
    <property type="match status" value="1"/>
</dbReference>
<protein>
    <submittedName>
        <fullName evidence="7">Methyl-accepting chemotaxis protein</fullName>
    </submittedName>
</protein>
<dbReference type="InterPro" id="IPR003660">
    <property type="entry name" value="HAMP_dom"/>
</dbReference>
<reference evidence="7 8" key="1">
    <citation type="submission" date="2024-04" db="EMBL/GenBank/DDBJ databases">
        <title>Novel species of the genus Ideonella isolated from streams.</title>
        <authorList>
            <person name="Lu H."/>
        </authorList>
    </citation>
    <scope>NUCLEOTIDE SEQUENCE [LARGE SCALE GENOMIC DNA]</scope>
    <source>
        <strain evidence="7 8">DXS29W</strain>
    </source>
</reference>
<name>A0ABU9BVL9_9BURK</name>
<feature type="domain" description="Methyl-accepting transducer" evidence="5">
    <location>
        <begin position="376"/>
        <end position="605"/>
    </location>
</feature>
<dbReference type="PANTHER" id="PTHR43531">
    <property type="entry name" value="PROTEIN ICFG"/>
    <property type="match status" value="1"/>
</dbReference>
<evidence type="ECO:0000259" key="6">
    <source>
        <dbReference type="PROSITE" id="PS50885"/>
    </source>
</evidence>
<accession>A0ABU9BVL9</accession>
<dbReference type="SUPFAM" id="SSF58104">
    <property type="entry name" value="Methyl-accepting chemotaxis protein (MCP) signaling domain"/>
    <property type="match status" value="1"/>
</dbReference>
<dbReference type="Pfam" id="PF00015">
    <property type="entry name" value="MCPsignal"/>
    <property type="match status" value="1"/>
</dbReference>
<keyword evidence="3" id="KW-0807">Transducer</keyword>
<feature type="domain" description="HAMP" evidence="6">
    <location>
        <begin position="319"/>
        <end position="371"/>
    </location>
</feature>
<evidence type="ECO:0000313" key="8">
    <source>
        <dbReference type="Proteomes" id="UP001371218"/>
    </source>
</evidence>
<comment type="similarity">
    <text evidence="2">Belongs to the methyl-accepting chemotaxis (MCP) protein family.</text>
</comment>
<dbReference type="CDD" id="cd06225">
    <property type="entry name" value="HAMP"/>
    <property type="match status" value="1"/>
</dbReference>
<evidence type="ECO:0000256" key="1">
    <source>
        <dbReference type="ARBA" id="ARBA00022481"/>
    </source>
</evidence>
<feature type="region of interest" description="Disordered" evidence="4">
    <location>
        <begin position="389"/>
        <end position="408"/>
    </location>
</feature>
<dbReference type="PANTHER" id="PTHR43531:SF14">
    <property type="entry name" value="METHYL-ACCEPTING CHEMOTAXIS PROTEIN I-RELATED"/>
    <property type="match status" value="1"/>
</dbReference>
<organism evidence="7 8">
    <name type="scientific">Ideonella lacteola</name>
    <dbReference type="NCBI Taxonomy" id="2984193"/>
    <lineage>
        <taxon>Bacteria</taxon>
        <taxon>Pseudomonadati</taxon>
        <taxon>Pseudomonadota</taxon>
        <taxon>Betaproteobacteria</taxon>
        <taxon>Burkholderiales</taxon>
        <taxon>Sphaerotilaceae</taxon>
        <taxon>Ideonella</taxon>
    </lineage>
</organism>
<dbReference type="InterPro" id="IPR004089">
    <property type="entry name" value="MCPsignal_dom"/>
</dbReference>
<dbReference type="Gene3D" id="1.10.287.950">
    <property type="entry name" value="Methyl-accepting chemotaxis protein"/>
    <property type="match status" value="1"/>
</dbReference>
<dbReference type="InterPro" id="IPR004090">
    <property type="entry name" value="Chemotax_Me-accpt_rcpt"/>
</dbReference>
<evidence type="ECO:0000256" key="4">
    <source>
        <dbReference type="SAM" id="MobiDB-lite"/>
    </source>
</evidence>
<sequence length="626" mass="66968">MSVRHRLLVMAGLCFLLAAVPTAFVVADTFDRMERVTRERNALDLQRHWQVALNALQDHRLEATASNVNADARPRRVRAAERWAAAVDVLHARHEQQNLPNEDLALLVGEFRKLTPSEGRKATAGQLLVGHAQVAGRIFDQIESLSASTGLANDNHTASFYLIRAGTDAAPRVGDALSELSSVAAAVAVDDIALVSGAASRYRSGADDMRRYLTLAMGADVALTDQLTPVLAQLAAQRDKVESMLAAAASDVNYPLDQMSKTLAEASRLQSNLSDQAMNLVRLDLESRRDALRWRTGTIALALIVGWAGIGLLLWRTIRHIVSPVMQVVQATERIAQGDLTCPIPADRGDEFGRILGSVDQMQTRLRALVTQIHATSAHITHASAEIASGNSDLSQRTESTASSLQATSGDMARCTEAARFSAGVATEANGLVLGAAQAASDGERVVTHVVATMRDIQASSQRIAEITTVIDGIAFQTNLLALNAAVEAARAGEHGRGFAVVATEVRGLAQRSAQAAKEIKALIGSSVERIDEGSRLASRAGQSMQDIERRIRVATTKMAEVAQITERQQTDLDQVKASLATLDTLTQQNAALVEQSAAAAESLRDQSDRMHELVGSFQVDGAASP</sequence>
<comment type="caution">
    <text evidence="7">The sequence shown here is derived from an EMBL/GenBank/DDBJ whole genome shotgun (WGS) entry which is preliminary data.</text>
</comment>
<dbReference type="CDD" id="cd11386">
    <property type="entry name" value="MCP_signal"/>
    <property type="match status" value="1"/>
</dbReference>
<dbReference type="SMART" id="SM00283">
    <property type="entry name" value="MA"/>
    <property type="match status" value="1"/>
</dbReference>
<dbReference type="SMART" id="SM00304">
    <property type="entry name" value="HAMP"/>
    <property type="match status" value="1"/>
</dbReference>
<dbReference type="EMBL" id="JBBUTG010000024">
    <property type="protein sequence ID" value="MEK8034013.1"/>
    <property type="molecule type" value="Genomic_DNA"/>
</dbReference>
<dbReference type="PROSITE" id="PS50885">
    <property type="entry name" value="HAMP"/>
    <property type="match status" value="1"/>
</dbReference>
<evidence type="ECO:0000256" key="2">
    <source>
        <dbReference type="ARBA" id="ARBA00029447"/>
    </source>
</evidence>
<keyword evidence="1" id="KW-0488">Methylation</keyword>
<dbReference type="PRINTS" id="PR00260">
    <property type="entry name" value="CHEMTRNSDUCR"/>
</dbReference>